<dbReference type="InterPro" id="IPR000524">
    <property type="entry name" value="Tscrpt_reg_HTH_GntR"/>
</dbReference>
<dbReference type="EMBL" id="JBHSDR010000006">
    <property type="protein sequence ID" value="MFC4295828.1"/>
    <property type="molecule type" value="Genomic_DNA"/>
</dbReference>
<organism evidence="5 6">
    <name type="scientific">Novosphingobium tardum</name>
    <dbReference type="NCBI Taxonomy" id="1538021"/>
    <lineage>
        <taxon>Bacteria</taxon>
        <taxon>Pseudomonadati</taxon>
        <taxon>Pseudomonadota</taxon>
        <taxon>Alphaproteobacteria</taxon>
        <taxon>Sphingomonadales</taxon>
        <taxon>Sphingomonadaceae</taxon>
        <taxon>Novosphingobium</taxon>
    </lineage>
</organism>
<protein>
    <submittedName>
        <fullName evidence="5">FadR/GntR family transcriptional regulator</fullName>
    </submittedName>
</protein>
<dbReference type="RefSeq" id="WP_379539292.1">
    <property type="nucleotide sequence ID" value="NZ_JBHSDR010000006.1"/>
</dbReference>
<dbReference type="InterPro" id="IPR008920">
    <property type="entry name" value="TF_FadR/GntR_C"/>
</dbReference>
<dbReference type="InterPro" id="IPR036388">
    <property type="entry name" value="WH-like_DNA-bd_sf"/>
</dbReference>
<reference evidence="6" key="1">
    <citation type="journal article" date="2019" name="Int. J. Syst. Evol. Microbiol.">
        <title>The Global Catalogue of Microorganisms (GCM) 10K type strain sequencing project: providing services to taxonomists for standard genome sequencing and annotation.</title>
        <authorList>
            <consortium name="The Broad Institute Genomics Platform"/>
            <consortium name="The Broad Institute Genome Sequencing Center for Infectious Disease"/>
            <person name="Wu L."/>
            <person name="Ma J."/>
        </authorList>
    </citation>
    <scope>NUCLEOTIDE SEQUENCE [LARGE SCALE GENOMIC DNA]</scope>
    <source>
        <strain evidence="6">CGMCC 1.12989</strain>
    </source>
</reference>
<feature type="domain" description="HTH gntR-type" evidence="4">
    <location>
        <begin position="4"/>
        <end position="74"/>
    </location>
</feature>
<evidence type="ECO:0000256" key="1">
    <source>
        <dbReference type="ARBA" id="ARBA00023015"/>
    </source>
</evidence>
<keyword evidence="1" id="KW-0805">Transcription regulation</keyword>
<keyword evidence="3" id="KW-0804">Transcription</keyword>
<dbReference type="Pfam" id="PF00392">
    <property type="entry name" value="GntR"/>
    <property type="match status" value="1"/>
</dbReference>
<name>A0ABV8RR16_9SPHN</name>
<keyword evidence="6" id="KW-1185">Reference proteome</keyword>
<evidence type="ECO:0000313" key="5">
    <source>
        <dbReference type="EMBL" id="MFC4295828.1"/>
    </source>
</evidence>
<dbReference type="Gene3D" id="1.20.120.530">
    <property type="entry name" value="GntR ligand-binding domain-like"/>
    <property type="match status" value="1"/>
</dbReference>
<dbReference type="PANTHER" id="PTHR43537:SF5">
    <property type="entry name" value="UXU OPERON TRANSCRIPTIONAL REGULATOR"/>
    <property type="match status" value="1"/>
</dbReference>
<evidence type="ECO:0000256" key="3">
    <source>
        <dbReference type="ARBA" id="ARBA00023163"/>
    </source>
</evidence>
<dbReference type="PROSITE" id="PS50949">
    <property type="entry name" value="HTH_GNTR"/>
    <property type="match status" value="1"/>
</dbReference>
<proteinExistence type="predicted"/>
<sequence>MSDKSTRSAVNRAVSLLADRSLAAAPGDFLGREDTLLAELGISRPTLRQAARILEAEHLVAVRRGARGGFFAQRPQAEDVIRAPARFLRLNGATVADVHAATKSIAEEVGALAARCTDPELRGRLDAFRDSIDANVSPGSVIAAETALARLLAEMSGNPAAKLFIEIGYTFGRDEHHLHFYQSAEDRARARALQRGVCDAVLAHDSEVARLMMQRRSALVAEWLAREPASG</sequence>
<dbReference type="Proteomes" id="UP001595828">
    <property type="component" value="Unassembled WGS sequence"/>
</dbReference>
<evidence type="ECO:0000313" key="6">
    <source>
        <dbReference type="Proteomes" id="UP001595828"/>
    </source>
</evidence>
<accession>A0ABV8RR16</accession>
<gene>
    <name evidence="5" type="ORF">ACFO0A_12250</name>
</gene>
<dbReference type="SUPFAM" id="SSF46785">
    <property type="entry name" value="Winged helix' DNA-binding domain"/>
    <property type="match status" value="1"/>
</dbReference>
<keyword evidence="2" id="KW-0238">DNA-binding</keyword>
<evidence type="ECO:0000256" key="2">
    <source>
        <dbReference type="ARBA" id="ARBA00023125"/>
    </source>
</evidence>
<dbReference type="PANTHER" id="PTHR43537">
    <property type="entry name" value="TRANSCRIPTIONAL REGULATOR, GNTR FAMILY"/>
    <property type="match status" value="1"/>
</dbReference>
<dbReference type="SUPFAM" id="SSF48008">
    <property type="entry name" value="GntR ligand-binding domain-like"/>
    <property type="match status" value="1"/>
</dbReference>
<dbReference type="InterPro" id="IPR036390">
    <property type="entry name" value="WH_DNA-bd_sf"/>
</dbReference>
<evidence type="ECO:0000259" key="4">
    <source>
        <dbReference type="PROSITE" id="PS50949"/>
    </source>
</evidence>
<dbReference type="Gene3D" id="1.10.10.10">
    <property type="entry name" value="Winged helix-like DNA-binding domain superfamily/Winged helix DNA-binding domain"/>
    <property type="match status" value="1"/>
</dbReference>
<comment type="caution">
    <text evidence="5">The sequence shown here is derived from an EMBL/GenBank/DDBJ whole genome shotgun (WGS) entry which is preliminary data.</text>
</comment>